<comment type="caution">
    <text evidence="2">The sequence shown here is derived from an EMBL/GenBank/DDBJ whole genome shotgun (WGS) entry which is preliminary data.</text>
</comment>
<name>A0AAJ2HAZ7_9MICO</name>
<keyword evidence="2" id="KW-0808">Transferase</keyword>
<evidence type="ECO:0000313" key="3">
    <source>
        <dbReference type="Proteomes" id="UP001183582"/>
    </source>
</evidence>
<dbReference type="RefSeq" id="WP_310890331.1">
    <property type="nucleotide sequence ID" value="NZ_BAAAGR010000001.1"/>
</dbReference>
<gene>
    <name evidence="2" type="ORF">KZC50_01305</name>
</gene>
<reference evidence="2 3" key="1">
    <citation type="submission" date="2021-06" db="EMBL/GenBank/DDBJ databases">
        <title>Genome-based taxonomic framework of Microbacterium strains isolated from marine environment, the description of four new species and reclassification of four preexisting species.</title>
        <authorList>
            <person name="Lee S.D."/>
            <person name="Kim S.-M."/>
            <person name="Byeon Y.-S."/>
            <person name="Yang H.L."/>
            <person name="Kim I.S."/>
        </authorList>
    </citation>
    <scope>NUCLEOTIDE SEQUENCE [LARGE SCALE GENOMIC DNA]</scope>
    <source>
        <strain evidence="2 3">KACC 20514</strain>
    </source>
</reference>
<organism evidence="2 3">
    <name type="scientific">Microbacterium aurantiacum</name>
    <dbReference type="NCBI Taxonomy" id="162393"/>
    <lineage>
        <taxon>Bacteria</taxon>
        <taxon>Bacillati</taxon>
        <taxon>Actinomycetota</taxon>
        <taxon>Actinomycetes</taxon>
        <taxon>Micrococcales</taxon>
        <taxon>Microbacteriaceae</taxon>
        <taxon>Microbacterium</taxon>
    </lineage>
</organism>
<dbReference type="GO" id="GO:0016740">
    <property type="term" value="F:transferase activity"/>
    <property type="evidence" value="ECO:0007669"/>
    <property type="project" value="UniProtKB-KW"/>
</dbReference>
<protein>
    <submittedName>
        <fullName evidence="2">Polysaccharide pyruvyl transferase family protein</fullName>
    </submittedName>
</protein>
<dbReference type="PANTHER" id="PTHR36836">
    <property type="entry name" value="COLANIC ACID BIOSYNTHESIS PROTEIN WCAK"/>
    <property type="match status" value="1"/>
</dbReference>
<proteinExistence type="predicted"/>
<sequence length="373" mass="40913">MKANIALVRGVGSHNGGAELLLRAASGHLSDHWTVIADRRKVSHTVRHEWQIGNFLEVPRFGALRSLGWNAAPRSLARAMNNYSERHVDALFDASGFFLGDQWSSSSISRDGQGFEYLAKRQRPIVMLPQAFGPFEKTEVATSSRLILDRAELIYARDRVSLEYIKELLDDDSRVRLAPDITIALETNAATSKTDHVAIVPNVNIPARAKDPSARERYVQSLASIARGISGIGLEPVLLAHSAHGDPILVNEIRKLVPQVRERKPENGLAAKQFIGTCHGVIAGRYHAIVSALAQGVPAVAHSWSHKYGELLEDFGVSDGLADPYAPTDSVDLLAGLIESDSYNASLRANKPLLVNRIERMWEEVDHATSGMQ</sequence>
<dbReference type="EMBL" id="JAHWXH010000001">
    <property type="protein sequence ID" value="MDS0244245.1"/>
    <property type="molecule type" value="Genomic_DNA"/>
</dbReference>
<dbReference type="GeneID" id="301456821"/>
<feature type="domain" description="Polysaccharide pyruvyl transferase" evidence="1">
    <location>
        <begin position="17"/>
        <end position="305"/>
    </location>
</feature>
<evidence type="ECO:0000259" key="1">
    <source>
        <dbReference type="Pfam" id="PF04230"/>
    </source>
</evidence>
<dbReference type="InterPro" id="IPR007345">
    <property type="entry name" value="Polysacch_pyruvyl_Trfase"/>
</dbReference>
<dbReference type="Pfam" id="PF04230">
    <property type="entry name" value="PS_pyruv_trans"/>
    <property type="match status" value="1"/>
</dbReference>
<dbReference type="PANTHER" id="PTHR36836:SF1">
    <property type="entry name" value="COLANIC ACID BIOSYNTHESIS PROTEIN WCAK"/>
    <property type="match status" value="1"/>
</dbReference>
<dbReference type="Proteomes" id="UP001183582">
    <property type="component" value="Unassembled WGS sequence"/>
</dbReference>
<evidence type="ECO:0000313" key="2">
    <source>
        <dbReference type="EMBL" id="MDS0244245.1"/>
    </source>
</evidence>
<dbReference type="AlphaFoldDB" id="A0AAJ2HAZ7"/>
<accession>A0AAJ2HAZ7</accession>